<keyword evidence="6" id="KW-1185">Reference proteome</keyword>
<dbReference type="Pfam" id="PF00732">
    <property type="entry name" value="GMC_oxred_N"/>
    <property type="match status" value="1"/>
</dbReference>
<dbReference type="GO" id="GO:0016614">
    <property type="term" value="F:oxidoreductase activity, acting on CH-OH group of donors"/>
    <property type="evidence" value="ECO:0007669"/>
    <property type="project" value="InterPro"/>
</dbReference>
<dbReference type="InterPro" id="IPR036188">
    <property type="entry name" value="FAD/NAD-bd_sf"/>
</dbReference>
<dbReference type="AlphaFoldDB" id="A0A8K1CLU1"/>
<dbReference type="SMART" id="SM00223">
    <property type="entry name" value="APPLE"/>
    <property type="match status" value="2"/>
</dbReference>
<evidence type="ECO:0000256" key="1">
    <source>
        <dbReference type="ARBA" id="ARBA00022737"/>
    </source>
</evidence>
<dbReference type="GO" id="GO:0050660">
    <property type="term" value="F:flavin adenine dinucleotide binding"/>
    <property type="evidence" value="ECO:0007669"/>
    <property type="project" value="InterPro"/>
</dbReference>
<keyword evidence="2" id="KW-1015">Disulfide bond</keyword>
<dbReference type="GO" id="GO:0005576">
    <property type="term" value="C:extracellular region"/>
    <property type="evidence" value="ECO:0007669"/>
    <property type="project" value="InterPro"/>
</dbReference>
<feature type="signal peptide" evidence="3">
    <location>
        <begin position="1"/>
        <end position="24"/>
    </location>
</feature>
<dbReference type="Proteomes" id="UP000794436">
    <property type="component" value="Unassembled WGS sequence"/>
</dbReference>
<dbReference type="PANTHER" id="PTHR47190">
    <property type="entry name" value="DEHYDROGENASE, PUTATIVE-RELATED"/>
    <property type="match status" value="1"/>
</dbReference>
<accession>A0A8K1CLU1</accession>
<dbReference type="Pfam" id="PF14295">
    <property type="entry name" value="PAN_4"/>
    <property type="match status" value="2"/>
</dbReference>
<organism evidence="5 6">
    <name type="scientific">Pythium oligandrum</name>
    <name type="common">Mycoparasitic fungus</name>
    <dbReference type="NCBI Taxonomy" id="41045"/>
    <lineage>
        <taxon>Eukaryota</taxon>
        <taxon>Sar</taxon>
        <taxon>Stramenopiles</taxon>
        <taxon>Oomycota</taxon>
        <taxon>Peronosporomycetes</taxon>
        <taxon>Pythiales</taxon>
        <taxon>Pythiaceae</taxon>
        <taxon>Pythium</taxon>
    </lineage>
</organism>
<name>A0A8K1CLU1_PYTOL</name>
<evidence type="ECO:0000313" key="5">
    <source>
        <dbReference type="EMBL" id="TMW65419.1"/>
    </source>
</evidence>
<dbReference type="InterPro" id="IPR053208">
    <property type="entry name" value="GMC_Oxidoreductase_CD"/>
</dbReference>
<dbReference type="PROSITE" id="PS00624">
    <property type="entry name" value="GMC_OXRED_2"/>
    <property type="match status" value="1"/>
</dbReference>
<evidence type="ECO:0000256" key="2">
    <source>
        <dbReference type="ARBA" id="ARBA00023157"/>
    </source>
</evidence>
<dbReference type="InterPro" id="IPR000177">
    <property type="entry name" value="Apple"/>
</dbReference>
<dbReference type="PROSITE" id="PS50948">
    <property type="entry name" value="PAN"/>
    <property type="match status" value="1"/>
</dbReference>
<dbReference type="Gene3D" id="3.50.50.60">
    <property type="entry name" value="FAD/NAD(P)-binding domain"/>
    <property type="match status" value="1"/>
</dbReference>
<keyword evidence="3" id="KW-0732">Signal</keyword>
<proteinExistence type="predicted"/>
<evidence type="ECO:0000313" key="6">
    <source>
        <dbReference type="Proteomes" id="UP000794436"/>
    </source>
</evidence>
<dbReference type="GO" id="GO:0006508">
    <property type="term" value="P:proteolysis"/>
    <property type="evidence" value="ECO:0007669"/>
    <property type="project" value="InterPro"/>
</dbReference>
<keyword evidence="1" id="KW-0677">Repeat</keyword>
<protein>
    <recommendedName>
        <fullName evidence="4">Apple domain-containing protein</fullName>
    </recommendedName>
</protein>
<gene>
    <name evidence="5" type="ORF">Poli38472_008061</name>
</gene>
<reference evidence="5" key="1">
    <citation type="submission" date="2019-03" db="EMBL/GenBank/DDBJ databases">
        <title>Long read genome sequence of the mycoparasitic Pythium oligandrum ATCC 38472 isolated from sugarbeet rhizosphere.</title>
        <authorList>
            <person name="Gaulin E."/>
        </authorList>
    </citation>
    <scope>NUCLEOTIDE SEQUENCE</scope>
    <source>
        <strain evidence="5">ATCC 38472_TT</strain>
    </source>
</reference>
<feature type="chain" id="PRO_5035424289" description="Apple domain-containing protein" evidence="3">
    <location>
        <begin position="25"/>
        <end position="724"/>
    </location>
</feature>
<dbReference type="Pfam" id="PF05199">
    <property type="entry name" value="GMC_oxred_C"/>
    <property type="match status" value="1"/>
</dbReference>
<dbReference type="InterPro" id="IPR003609">
    <property type="entry name" value="Pan_app"/>
</dbReference>
<dbReference type="PANTHER" id="PTHR47190:SF2">
    <property type="entry name" value="CELLOBIOSE DEHYDROGENASE (AFU_ORTHOLOGUE AFUA_2G17620)"/>
    <property type="match status" value="1"/>
</dbReference>
<dbReference type="InterPro" id="IPR000172">
    <property type="entry name" value="GMC_OxRdtase_N"/>
</dbReference>
<dbReference type="InterPro" id="IPR007867">
    <property type="entry name" value="GMC_OxRtase_C"/>
</dbReference>
<evidence type="ECO:0000259" key="4">
    <source>
        <dbReference type="PROSITE" id="PS50948"/>
    </source>
</evidence>
<comment type="caution">
    <text evidence="5">The sequence shown here is derived from an EMBL/GenBank/DDBJ whole genome shotgun (WGS) entry which is preliminary data.</text>
</comment>
<dbReference type="Gene3D" id="3.50.4.10">
    <property type="entry name" value="Hepatocyte Growth Factor"/>
    <property type="match status" value="2"/>
</dbReference>
<dbReference type="OrthoDB" id="413885at2759"/>
<dbReference type="Gene3D" id="3.30.410.10">
    <property type="entry name" value="Cholesterol Oxidase, domain 2"/>
    <property type="match status" value="1"/>
</dbReference>
<dbReference type="EMBL" id="SPLM01000037">
    <property type="protein sequence ID" value="TMW65419.1"/>
    <property type="molecule type" value="Genomic_DNA"/>
</dbReference>
<sequence>MRLPRFLTASSVLLLAVFASQAHAIDTYDVVVVGSGPGGLIAAEYLSRDPLVKVLVLEAGLPSVQASGGTDVPSYAQSKGFTKFDIPGEYDAAASVFDSSNAKYTTDYLDDRKLPLGQLVGGCSTINAALYFRVPDSYISQTQWPFSADHVNQLYDAMENEVYGTTDNPSPDGKAYVQEAYNIVSRALQNHGGYQSKSLNEAEARNNKDRTYGHAPFAIKNGLRDSPAKTCWGKMKSRPNVKLLTSARVSYIKHTHGQATGVVYNDNIEVAVSAHGSVIMAAGALGTPKVLIQSGIGPRDQLSALQALSNRFPGVKQTFGNNGDGWVLNENIGKSLFDTTLVLASFSHPEMRSFQYRNKPQDAINQYMRDQTGPLSTSGPVLIGYENYEVQNRMYEFQITVLTNGFGDSYTNPNGFTTSLYINNPESRDMCSFDSSGRYRGFTYNSLYMATNRDLAAIQNYTAKVVDMLQKEGASFVSKSSSQLLNDWVNGNRNYVTHHFGGTCYVSQDSSDTSRCADDKLRVVGTSNIYIGDASAMRDGTVNPYGFIMYTGREVGQLVQSSLLTGPLAPTPLPPATGATQCGAMEPNVDIIGNDLSSALAPRAEDCCSICQSTIGCGAFTWSNYNGGTCWLKSSKGQTTTTSGVVSSVMVSSQCSKIDENTDYSSTDVGQAGSSTAEGCCKICKARPGCGAFSWTDYEGGTCWLKSDRGAAVPKTGARSAVVV</sequence>
<dbReference type="SUPFAM" id="SSF51905">
    <property type="entry name" value="FAD/NAD(P)-binding domain"/>
    <property type="match status" value="1"/>
</dbReference>
<feature type="domain" description="Apple" evidence="4">
    <location>
        <begin position="582"/>
        <end position="655"/>
    </location>
</feature>
<evidence type="ECO:0000256" key="3">
    <source>
        <dbReference type="SAM" id="SignalP"/>
    </source>
</evidence>
<dbReference type="Pfam" id="PF01946">
    <property type="entry name" value="Thi4"/>
    <property type="match status" value="1"/>
</dbReference>
<dbReference type="CDD" id="cd01100">
    <property type="entry name" value="APPLE_Factor_XI_like"/>
    <property type="match status" value="2"/>
</dbReference>